<feature type="binding site" evidence="10">
    <location>
        <begin position="87"/>
        <end position="89"/>
    </location>
    <ligand>
        <name>L-histidine</name>
        <dbReference type="ChEBI" id="CHEBI:57595"/>
    </ligand>
</feature>
<dbReference type="CDD" id="cd00859">
    <property type="entry name" value="HisRS_anticodon"/>
    <property type="match status" value="1"/>
</dbReference>
<dbReference type="Proteomes" id="UP000007813">
    <property type="component" value="Unassembled WGS sequence"/>
</dbReference>
<sequence length="442" mass="48924">MKRTVVQAPSMYDRLKGFRDFYPEEMGSRRQVFDAMEDTAARYGFREIATPTLERTQMYVDKSGEEIVDELYAFEDKGGREVTLTPELTPTVARMFVAKQQELSKPVKWVSTRPFWRYEQVQQGRFREFYQTNVDIFGSSEPEADAEILAFAADTLRGLGMTADDFEFRVSHRDILSGLLDAFDADVDSRNAIRAVDKRAKIDEMEYIALLEDAGLSDSQAQQFDDLITAGDLDAIADFGDEDLTAAVDNLRNVLSAAEDFGAGDVCTLSLTTARGLDYYTGVVFECFDTTGEVSRAVFGGGRYDDLIEDFGGQPTPAVGVALGDATLQLLLQRADAWPDEALQTDYYVLTVGDTRETAARVARDLRERGNVVETDVSGRSFGAQMGYADSVNAETVVIVGEQDLENDEVTVKDMVSGEQTTAPVDAFPGEFDAPTYDDFAE</sequence>
<name>J3EUU0_9EURY</name>
<dbReference type="SUPFAM" id="SSF55681">
    <property type="entry name" value="Class II aaRS and biotin synthetases"/>
    <property type="match status" value="1"/>
</dbReference>
<feature type="binding site" evidence="10">
    <location>
        <position position="135"/>
    </location>
    <ligand>
        <name>L-histidine</name>
        <dbReference type="ChEBI" id="CHEBI:57595"/>
    </ligand>
</feature>
<dbReference type="InterPro" id="IPR004154">
    <property type="entry name" value="Anticodon-bd"/>
</dbReference>
<dbReference type="PATRIC" id="fig|1210908.3.peg.3452"/>
<dbReference type="SUPFAM" id="SSF52954">
    <property type="entry name" value="Class II aaRS ABD-related"/>
    <property type="match status" value="1"/>
</dbReference>
<dbReference type="GO" id="GO:0006427">
    <property type="term" value="P:histidyl-tRNA aminoacylation"/>
    <property type="evidence" value="ECO:0007669"/>
    <property type="project" value="UniProtKB-UniRule"/>
</dbReference>
<dbReference type="Pfam" id="PF13393">
    <property type="entry name" value="tRNA-synt_His"/>
    <property type="match status" value="1"/>
</dbReference>
<dbReference type="PANTHER" id="PTHR43707:SF1">
    <property type="entry name" value="HISTIDINE--TRNA LIGASE, MITOCHONDRIAL-RELATED"/>
    <property type="match status" value="1"/>
</dbReference>
<dbReference type="InterPro" id="IPR004516">
    <property type="entry name" value="HisRS/HisZ"/>
</dbReference>
<keyword evidence="7 9" id="KW-0030">Aminoacyl-tRNA synthetase</keyword>
<dbReference type="GO" id="GO:0005524">
    <property type="term" value="F:ATP binding"/>
    <property type="evidence" value="ECO:0007669"/>
    <property type="project" value="UniProtKB-UniRule"/>
</dbReference>
<accession>J3EUU0</accession>
<dbReference type="Gene3D" id="3.40.50.800">
    <property type="entry name" value="Anticodon-binding domain"/>
    <property type="match status" value="1"/>
</dbReference>
<dbReference type="InterPro" id="IPR036621">
    <property type="entry name" value="Anticodon-bd_dom_sf"/>
</dbReference>
<evidence type="ECO:0000256" key="7">
    <source>
        <dbReference type="ARBA" id="ARBA00023146"/>
    </source>
</evidence>
<dbReference type="InterPro" id="IPR041715">
    <property type="entry name" value="HisRS-like_core"/>
</dbReference>
<evidence type="ECO:0000256" key="3">
    <source>
        <dbReference type="ARBA" id="ARBA00022598"/>
    </source>
</evidence>
<reference evidence="13 14" key="1">
    <citation type="journal article" date="2012" name="J. Bacteriol.">
        <title>Draft Genome Sequence of the Extremely Halophilic Archaeon Halogranum salarium B-1T.</title>
        <authorList>
            <person name="Kim K.K."/>
            <person name="Lee K.C."/>
            <person name="Lee J.S."/>
        </authorList>
    </citation>
    <scope>NUCLEOTIDE SEQUENCE [LARGE SCALE GENOMIC DNA]</scope>
    <source>
        <strain evidence="13 14">B-1</strain>
    </source>
</reference>
<dbReference type="InterPro" id="IPR033656">
    <property type="entry name" value="HisRS_anticodon"/>
</dbReference>
<comment type="similarity">
    <text evidence="2 9">Belongs to the class-II aminoacyl-tRNA synthetase family.</text>
</comment>
<comment type="caution">
    <text evidence="13">The sequence shown here is derived from an EMBL/GenBank/DDBJ whole genome shotgun (WGS) entry which is preliminary data.</text>
</comment>
<comment type="subcellular location">
    <subcellularLocation>
        <location evidence="1 9">Cytoplasm</location>
    </subcellularLocation>
</comment>
<dbReference type="NCBIfam" id="TIGR00442">
    <property type="entry name" value="hisS"/>
    <property type="match status" value="1"/>
</dbReference>
<evidence type="ECO:0000256" key="4">
    <source>
        <dbReference type="ARBA" id="ARBA00022741"/>
    </source>
</evidence>
<dbReference type="InterPro" id="IPR015807">
    <property type="entry name" value="His-tRNA-ligase"/>
</dbReference>
<dbReference type="EMBL" id="ALJD01000009">
    <property type="protein sequence ID" value="EJN58207.1"/>
    <property type="molecule type" value="Genomic_DNA"/>
</dbReference>
<evidence type="ECO:0000256" key="11">
    <source>
        <dbReference type="SAM" id="MobiDB-lite"/>
    </source>
</evidence>
<feature type="domain" description="Aminoacyl-transfer RNA synthetases class-II family profile" evidence="12">
    <location>
        <begin position="41"/>
        <end position="442"/>
    </location>
</feature>
<protein>
    <recommendedName>
        <fullName evidence="9">Histidine--tRNA ligase</fullName>
        <ecNumber evidence="9">6.1.1.21</ecNumber>
    </recommendedName>
    <alternativeName>
        <fullName evidence="9">Histidyl-tRNA synthetase</fullName>
        <shortName evidence="9">HisRS</shortName>
    </alternativeName>
</protein>
<dbReference type="eggNOG" id="arCOG00404">
    <property type="taxonomic scope" value="Archaea"/>
</dbReference>
<evidence type="ECO:0000256" key="6">
    <source>
        <dbReference type="ARBA" id="ARBA00022917"/>
    </source>
</evidence>
<evidence type="ECO:0000256" key="2">
    <source>
        <dbReference type="ARBA" id="ARBA00008226"/>
    </source>
</evidence>
<keyword evidence="5 9" id="KW-0067">ATP-binding</keyword>
<gene>
    <name evidence="9" type="primary">hisS</name>
    <name evidence="13" type="ORF">HSB1_36240</name>
</gene>
<evidence type="ECO:0000256" key="5">
    <source>
        <dbReference type="ARBA" id="ARBA00022840"/>
    </source>
</evidence>
<evidence type="ECO:0000256" key="8">
    <source>
        <dbReference type="ARBA" id="ARBA00047639"/>
    </source>
</evidence>
<dbReference type="InterPro" id="IPR045864">
    <property type="entry name" value="aa-tRNA-synth_II/BPL/LPL"/>
</dbReference>
<dbReference type="Gene3D" id="3.30.930.10">
    <property type="entry name" value="Bira Bifunctional Protein, Domain 2"/>
    <property type="match status" value="1"/>
</dbReference>
<dbReference type="EC" id="6.1.1.21" evidence="9"/>
<evidence type="ECO:0000313" key="14">
    <source>
        <dbReference type="Proteomes" id="UP000007813"/>
    </source>
</evidence>
<dbReference type="AlphaFoldDB" id="J3EUU0"/>
<dbReference type="InterPro" id="IPR006195">
    <property type="entry name" value="aa-tRNA-synth_II"/>
</dbReference>
<feature type="binding site" evidence="10">
    <location>
        <begin position="279"/>
        <end position="280"/>
    </location>
    <ligand>
        <name>L-histidine</name>
        <dbReference type="ChEBI" id="CHEBI:57595"/>
    </ligand>
</feature>
<comment type="catalytic activity">
    <reaction evidence="8 9">
        <text>tRNA(His) + L-histidine + ATP = L-histidyl-tRNA(His) + AMP + diphosphate + H(+)</text>
        <dbReference type="Rhea" id="RHEA:17313"/>
        <dbReference type="Rhea" id="RHEA-COMP:9665"/>
        <dbReference type="Rhea" id="RHEA-COMP:9689"/>
        <dbReference type="ChEBI" id="CHEBI:15378"/>
        <dbReference type="ChEBI" id="CHEBI:30616"/>
        <dbReference type="ChEBI" id="CHEBI:33019"/>
        <dbReference type="ChEBI" id="CHEBI:57595"/>
        <dbReference type="ChEBI" id="CHEBI:78442"/>
        <dbReference type="ChEBI" id="CHEBI:78527"/>
        <dbReference type="ChEBI" id="CHEBI:456215"/>
        <dbReference type="EC" id="6.1.1.21"/>
    </reaction>
</comment>
<evidence type="ECO:0000256" key="10">
    <source>
        <dbReference type="PIRSR" id="PIRSR001549-1"/>
    </source>
</evidence>
<dbReference type="Pfam" id="PF03129">
    <property type="entry name" value="HGTP_anticodon"/>
    <property type="match status" value="1"/>
</dbReference>
<evidence type="ECO:0000313" key="13">
    <source>
        <dbReference type="EMBL" id="EJN58207.1"/>
    </source>
</evidence>
<keyword evidence="3 9" id="KW-0436">Ligase</keyword>
<proteinExistence type="inferred from homology"/>
<dbReference type="HAMAP" id="MF_00127">
    <property type="entry name" value="His_tRNA_synth"/>
    <property type="match status" value="1"/>
</dbReference>
<keyword evidence="9" id="KW-0963">Cytoplasm</keyword>
<feature type="binding site" evidence="10">
    <location>
        <position position="131"/>
    </location>
    <ligand>
        <name>L-histidine</name>
        <dbReference type="ChEBI" id="CHEBI:57595"/>
    </ligand>
</feature>
<dbReference type="GO" id="GO:0005737">
    <property type="term" value="C:cytoplasm"/>
    <property type="evidence" value="ECO:0007669"/>
    <property type="project" value="UniProtKB-SubCell"/>
</dbReference>
<evidence type="ECO:0000256" key="1">
    <source>
        <dbReference type="ARBA" id="ARBA00004496"/>
    </source>
</evidence>
<dbReference type="CDD" id="cd00773">
    <property type="entry name" value="HisRS-like_core"/>
    <property type="match status" value="1"/>
</dbReference>
<evidence type="ECO:0000259" key="12">
    <source>
        <dbReference type="PROSITE" id="PS50862"/>
    </source>
</evidence>
<organism evidence="13 14">
    <name type="scientific">Halogranum salarium B-1</name>
    <dbReference type="NCBI Taxonomy" id="1210908"/>
    <lineage>
        <taxon>Archaea</taxon>
        <taxon>Methanobacteriati</taxon>
        <taxon>Methanobacteriota</taxon>
        <taxon>Stenosarchaea group</taxon>
        <taxon>Halobacteria</taxon>
        <taxon>Halobacteriales</taxon>
        <taxon>Haloferacaceae</taxon>
    </lineage>
</organism>
<dbReference type="PANTHER" id="PTHR43707">
    <property type="entry name" value="HISTIDYL-TRNA SYNTHETASE"/>
    <property type="match status" value="1"/>
</dbReference>
<feature type="region of interest" description="Disordered" evidence="11">
    <location>
        <begin position="422"/>
        <end position="442"/>
    </location>
</feature>
<dbReference type="GO" id="GO:0004821">
    <property type="term" value="F:histidine-tRNA ligase activity"/>
    <property type="evidence" value="ECO:0007669"/>
    <property type="project" value="UniProtKB-UniRule"/>
</dbReference>
<feature type="binding site" evidence="10">
    <location>
        <position position="275"/>
    </location>
    <ligand>
        <name>L-histidine</name>
        <dbReference type="ChEBI" id="CHEBI:57595"/>
    </ligand>
</feature>
<evidence type="ECO:0000256" key="9">
    <source>
        <dbReference type="HAMAP-Rule" id="MF_00127"/>
    </source>
</evidence>
<keyword evidence="4 9" id="KW-0547">Nucleotide-binding</keyword>
<dbReference type="PROSITE" id="PS50862">
    <property type="entry name" value="AA_TRNA_LIGASE_II"/>
    <property type="match status" value="1"/>
</dbReference>
<keyword evidence="6 9" id="KW-0648">Protein biosynthesis</keyword>
<feature type="binding site" evidence="10">
    <location>
        <position position="117"/>
    </location>
    <ligand>
        <name>L-histidine</name>
        <dbReference type="ChEBI" id="CHEBI:57595"/>
    </ligand>
</feature>
<dbReference type="PIRSF" id="PIRSF001549">
    <property type="entry name" value="His-tRNA_synth"/>
    <property type="match status" value="1"/>
</dbReference>